<evidence type="ECO:0000259" key="1">
    <source>
        <dbReference type="Pfam" id="PF10551"/>
    </source>
</evidence>
<accession>A0A5A7TXZ6</accession>
<dbReference type="PANTHER" id="PTHR31973:SF195">
    <property type="entry name" value="MUDR FAMILY TRANSPOSASE"/>
    <property type="match status" value="1"/>
</dbReference>
<feature type="domain" description="MULE transposase" evidence="1">
    <location>
        <begin position="84"/>
        <end position="153"/>
    </location>
</feature>
<sequence length="157" mass="18209">MVNNVKYKRVKEAKREVLIATFDDLKKSYDELSYKLSVVVLYNIGTRIDWYFLPSDVPGTTTFGRVLWSFGPTIEGFKYCRPLIQIDGTHLYGKYETKMLIALSIAIDANGPIFPIIFPIVEGENVFNWSWFLQALQEYVTDRDDLCLISDRQAFFL</sequence>
<dbReference type="Pfam" id="PF10551">
    <property type="entry name" value="MULE"/>
    <property type="match status" value="1"/>
</dbReference>
<dbReference type="PANTHER" id="PTHR31973">
    <property type="entry name" value="POLYPROTEIN, PUTATIVE-RELATED"/>
    <property type="match status" value="1"/>
</dbReference>
<dbReference type="Proteomes" id="UP000321393">
    <property type="component" value="Unassembled WGS sequence"/>
</dbReference>
<protein>
    <recommendedName>
        <fullName evidence="1">MULE transposase domain-containing protein</fullName>
    </recommendedName>
</protein>
<evidence type="ECO:0000313" key="2">
    <source>
        <dbReference type="EMBL" id="KAA0046119.1"/>
    </source>
</evidence>
<reference evidence="2 3" key="1">
    <citation type="submission" date="2019-08" db="EMBL/GenBank/DDBJ databases">
        <title>Draft genome sequences of two oriental melons (Cucumis melo L. var makuwa).</title>
        <authorList>
            <person name="Kwon S.-Y."/>
        </authorList>
    </citation>
    <scope>NUCLEOTIDE SEQUENCE [LARGE SCALE GENOMIC DNA]</scope>
    <source>
        <strain evidence="3">cv. SW 3</strain>
        <tissue evidence="2">Leaf</tissue>
    </source>
</reference>
<evidence type="ECO:0000313" key="3">
    <source>
        <dbReference type="Proteomes" id="UP000321393"/>
    </source>
</evidence>
<name>A0A5A7TXZ6_CUCMM</name>
<dbReference type="EMBL" id="SSTE01014379">
    <property type="protein sequence ID" value="KAA0046119.1"/>
    <property type="molecule type" value="Genomic_DNA"/>
</dbReference>
<dbReference type="STRING" id="1194695.A0A5A7TXZ6"/>
<comment type="caution">
    <text evidence="2">The sequence shown here is derived from an EMBL/GenBank/DDBJ whole genome shotgun (WGS) entry which is preliminary data.</text>
</comment>
<dbReference type="InterPro" id="IPR018289">
    <property type="entry name" value="MULE_transposase_dom"/>
</dbReference>
<gene>
    <name evidence="2" type="ORF">E6C27_scaffold157G00520</name>
</gene>
<organism evidence="2 3">
    <name type="scientific">Cucumis melo var. makuwa</name>
    <name type="common">Oriental melon</name>
    <dbReference type="NCBI Taxonomy" id="1194695"/>
    <lineage>
        <taxon>Eukaryota</taxon>
        <taxon>Viridiplantae</taxon>
        <taxon>Streptophyta</taxon>
        <taxon>Embryophyta</taxon>
        <taxon>Tracheophyta</taxon>
        <taxon>Spermatophyta</taxon>
        <taxon>Magnoliopsida</taxon>
        <taxon>eudicotyledons</taxon>
        <taxon>Gunneridae</taxon>
        <taxon>Pentapetalae</taxon>
        <taxon>rosids</taxon>
        <taxon>fabids</taxon>
        <taxon>Cucurbitales</taxon>
        <taxon>Cucurbitaceae</taxon>
        <taxon>Benincaseae</taxon>
        <taxon>Cucumis</taxon>
    </lineage>
</organism>
<proteinExistence type="predicted"/>
<dbReference type="OrthoDB" id="683469at2759"/>
<dbReference type="AlphaFoldDB" id="A0A5A7TXZ6"/>